<sequence>MRLIFSPTRSPTSHFSFSFFSLPSIFSIFLISILFINQTNAQFYAQSRHGRAKIRCFQCNMPTSCASGQCWGDICIKSISNGKYVSKGCENHTEISRTYRSQGSQAFDPKRDTSYCKVEKVLGIENEICYCSDSDWCNASTRISSLISLLSFSTVLVFLCF</sequence>
<name>A0AAF3EZY2_9BILA</name>
<dbReference type="Proteomes" id="UP000887575">
    <property type="component" value="Unassembled WGS sequence"/>
</dbReference>
<accession>A0AAF3EZY2</accession>
<evidence type="ECO:0000256" key="1">
    <source>
        <dbReference type="SAM" id="Phobius"/>
    </source>
</evidence>
<reference evidence="3" key="1">
    <citation type="submission" date="2024-02" db="UniProtKB">
        <authorList>
            <consortium name="WormBaseParasite"/>
        </authorList>
    </citation>
    <scope>IDENTIFICATION</scope>
</reference>
<dbReference type="AlphaFoldDB" id="A0AAF3EZY2"/>
<protein>
    <submittedName>
        <fullName evidence="3">Uncharacterized protein</fullName>
    </submittedName>
</protein>
<organism evidence="2 3">
    <name type="scientific">Mesorhabditis belari</name>
    <dbReference type="NCBI Taxonomy" id="2138241"/>
    <lineage>
        <taxon>Eukaryota</taxon>
        <taxon>Metazoa</taxon>
        <taxon>Ecdysozoa</taxon>
        <taxon>Nematoda</taxon>
        <taxon>Chromadorea</taxon>
        <taxon>Rhabditida</taxon>
        <taxon>Rhabditina</taxon>
        <taxon>Rhabditomorpha</taxon>
        <taxon>Rhabditoidea</taxon>
        <taxon>Rhabditidae</taxon>
        <taxon>Mesorhabditinae</taxon>
        <taxon>Mesorhabditis</taxon>
    </lineage>
</organism>
<keyword evidence="1" id="KW-1133">Transmembrane helix</keyword>
<proteinExistence type="predicted"/>
<keyword evidence="1" id="KW-0812">Transmembrane</keyword>
<keyword evidence="2" id="KW-1185">Reference proteome</keyword>
<dbReference type="WBParaSite" id="MBELARI_LOCUS19786">
    <property type="protein sequence ID" value="MBELARI_LOCUS19786"/>
    <property type="gene ID" value="MBELARI_LOCUS19786"/>
</dbReference>
<keyword evidence="1" id="KW-0472">Membrane</keyword>
<evidence type="ECO:0000313" key="3">
    <source>
        <dbReference type="WBParaSite" id="MBELARI_LOCUS19786"/>
    </source>
</evidence>
<feature type="transmembrane region" description="Helical" evidence="1">
    <location>
        <begin position="15"/>
        <end position="36"/>
    </location>
</feature>
<evidence type="ECO:0000313" key="2">
    <source>
        <dbReference type="Proteomes" id="UP000887575"/>
    </source>
</evidence>